<evidence type="ECO:0000313" key="2">
    <source>
        <dbReference type="Proteomes" id="UP000189883"/>
    </source>
</evidence>
<sequence length="81" mass="9621">MKQNEKLTENWTKSEFSGIVDSLFSDYSNHAVTTIYFKDGNKKTNLPQSYYYSIKKNDTIFKEKNNDTIFIKRENKIIKLN</sequence>
<organism evidence="1 2">
    <name type="scientific">Riemerella anatipestifer</name>
    <name type="common">Moraxella anatipestifer</name>
    <dbReference type="NCBI Taxonomy" id="34085"/>
    <lineage>
        <taxon>Bacteria</taxon>
        <taxon>Pseudomonadati</taxon>
        <taxon>Bacteroidota</taxon>
        <taxon>Flavobacteriia</taxon>
        <taxon>Flavobacteriales</taxon>
        <taxon>Weeksellaceae</taxon>
        <taxon>Riemerella</taxon>
    </lineage>
</organism>
<gene>
    <name evidence="1" type="ORF">AB406_2378</name>
</gene>
<proteinExistence type="predicted"/>
<dbReference type="AlphaFoldDB" id="A0A1S7DW15"/>
<evidence type="ECO:0000313" key="1">
    <source>
        <dbReference type="EMBL" id="AQY23307.1"/>
    </source>
</evidence>
<reference evidence="1 2" key="1">
    <citation type="submission" date="2015-06" db="EMBL/GenBank/DDBJ databases">
        <title>R. anatipestifer strain HXb2 is the most virulent strain so far, and the genome sequence would help us uncover the pathogenesis.</title>
        <authorList>
            <person name="Hu Q."/>
            <person name="Qi J."/>
            <person name="Bo H."/>
            <person name="Liu G."/>
            <person name="Tao M."/>
            <person name="Ding Y."/>
            <person name="Xue Y."/>
        </authorList>
    </citation>
    <scope>NUCLEOTIDE SEQUENCE [LARGE SCALE GENOMIC DNA]</scope>
    <source>
        <strain evidence="1 2">HXb2</strain>
    </source>
</reference>
<dbReference type="Proteomes" id="UP000189883">
    <property type="component" value="Chromosome"/>
</dbReference>
<dbReference type="RefSeq" id="WP_208810472.1">
    <property type="nucleotide sequence ID" value="NZ_JAOBXA010000049.1"/>
</dbReference>
<accession>A0A1S7DW15</accession>
<protein>
    <submittedName>
        <fullName evidence="1">Uncharacterized protein</fullName>
    </submittedName>
</protein>
<name>A0A1S7DW15_RIEAN</name>
<dbReference type="EMBL" id="CP011859">
    <property type="protein sequence ID" value="AQY23307.1"/>
    <property type="molecule type" value="Genomic_DNA"/>
</dbReference>